<feature type="region of interest" description="Disordered" evidence="3">
    <location>
        <begin position="399"/>
        <end position="453"/>
    </location>
</feature>
<dbReference type="PANTHER" id="PTHR47640:SF11">
    <property type="entry name" value="RNA-BINDING PROTEIN 42"/>
    <property type="match status" value="1"/>
</dbReference>
<sequence>MDSVPRSRPSHRKANYALILLRTSGHIASLSLHLQNCLSAWEKDLRTSQTYLRHLHDTDSAAQLRENSTAGSFCCPSSTSQSGNHCAKPFGQRARGLNSNNRTSSSHPSLPARPPTSSVPPSSSFKPAFAAQPSYSSAGNAGAYGGGSFQGFAPRSVAPPQPAYQPYQQAAPPAYPQQSYSSYEAPQQEYGAPQIRNPFPLPGQEGAGRGRFEEDAEMAAQIAQWQSAYAGKDESASRGYQGAAPRYNATSSTGQATSANAAPLGRSEQSNMSSHAVASAADGDTGVATVVSGKDGKEKTVVRTGGGTQWTDSSLLEWDPAHFRLFVGNLAGEVSDESLHKAFARWPSVQKARVIRDKRTMKSKGYGFVSFSDGDEFFQAARDMQGKYIGSHPVLLRRSTTEIKAVTPKDNKKGKNKGKHGKGGGRGNDQKDRTGAGVQKAGSKTKGGLRVLG</sequence>
<protein>
    <recommendedName>
        <fullName evidence="4">RRM domain-containing protein</fullName>
    </recommendedName>
</protein>
<evidence type="ECO:0000313" key="5">
    <source>
        <dbReference type="EMBL" id="RDW77918.1"/>
    </source>
</evidence>
<dbReference type="InterPro" id="IPR012677">
    <property type="entry name" value="Nucleotide-bd_a/b_plait_sf"/>
</dbReference>
<dbReference type="OrthoDB" id="1749473at2759"/>
<feature type="domain" description="RRM" evidence="4">
    <location>
        <begin position="323"/>
        <end position="401"/>
    </location>
</feature>
<accession>A0A3D8RVB1</accession>
<evidence type="ECO:0000256" key="2">
    <source>
        <dbReference type="PROSITE-ProRule" id="PRU00176"/>
    </source>
</evidence>
<feature type="compositionally biased region" description="Polar residues" evidence="3">
    <location>
        <begin position="97"/>
        <end position="108"/>
    </location>
</feature>
<comment type="caution">
    <text evidence="5">The sequence shown here is derived from an EMBL/GenBank/DDBJ whole genome shotgun (WGS) entry which is preliminary data.</text>
</comment>
<dbReference type="SMART" id="SM00360">
    <property type="entry name" value="RRM"/>
    <property type="match status" value="1"/>
</dbReference>
<feature type="compositionally biased region" description="Polar residues" evidence="3">
    <location>
        <begin position="248"/>
        <end position="260"/>
    </location>
</feature>
<dbReference type="InterPro" id="IPR035979">
    <property type="entry name" value="RBD_domain_sf"/>
</dbReference>
<dbReference type="SUPFAM" id="SSF54928">
    <property type="entry name" value="RNA-binding domain, RBD"/>
    <property type="match status" value="1"/>
</dbReference>
<evidence type="ECO:0000259" key="4">
    <source>
        <dbReference type="PROSITE" id="PS50102"/>
    </source>
</evidence>
<organism evidence="5 6">
    <name type="scientific">Coleophoma crateriformis</name>
    <dbReference type="NCBI Taxonomy" id="565419"/>
    <lineage>
        <taxon>Eukaryota</taxon>
        <taxon>Fungi</taxon>
        <taxon>Dikarya</taxon>
        <taxon>Ascomycota</taxon>
        <taxon>Pezizomycotina</taxon>
        <taxon>Leotiomycetes</taxon>
        <taxon>Helotiales</taxon>
        <taxon>Dermateaceae</taxon>
        <taxon>Coleophoma</taxon>
    </lineage>
</organism>
<dbReference type="InterPro" id="IPR000504">
    <property type="entry name" value="RRM_dom"/>
</dbReference>
<dbReference type="InterPro" id="IPR050825">
    <property type="entry name" value="RBM42_RBP45_47-like"/>
</dbReference>
<name>A0A3D8RVB1_9HELO</name>
<evidence type="ECO:0000256" key="3">
    <source>
        <dbReference type="SAM" id="MobiDB-lite"/>
    </source>
</evidence>
<evidence type="ECO:0000256" key="1">
    <source>
        <dbReference type="ARBA" id="ARBA00022884"/>
    </source>
</evidence>
<dbReference type="EMBL" id="PDLN01000008">
    <property type="protein sequence ID" value="RDW77918.1"/>
    <property type="molecule type" value="Genomic_DNA"/>
</dbReference>
<feature type="compositionally biased region" description="Basic residues" evidence="3">
    <location>
        <begin position="414"/>
        <end position="423"/>
    </location>
</feature>
<gene>
    <name evidence="5" type="ORF">BP5796_05770</name>
</gene>
<proteinExistence type="predicted"/>
<feature type="region of interest" description="Disordered" evidence="3">
    <location>
        <begin position="153"/>
        <end position="209"/>
    </location>
</feature>
<dbReference type="PANTHER" id="PTHR47640">
    <property type="entry name" value="TRNA SELENOCYSTEINE 1-ASSOCIATED PROTEIN 1-RELATED-RELATED"/>
    <property type="match status" value="1"/>
</dbReference>
<reference evidence="5 6" key="1">
    <citation type="journal article" date="2018" name="IMA Fungus">
        <title>IMA Genome-F 9: Draft genome sequence of Annulohypoxylon stygium, Aspergillus mulundensis, Berkeleyomyces basicola (syn. Thielaviopsis basicola), Ceratocystis smalleyi, two Cercospora beticola strains, Coleophoma cylindrospora, Fusarium fracticaudum, Phialophora cf. hyalina, and Morchella septimelata.</title>
        <authorList>
            <person name="Wingfield B.D."/>
            <person name="Bills G.F."/>
            <person name="Dong Y."/>
            <person name="Huang W."/>
            <person name="Nel W.J."/>
            <person name="Swalarsk-Parry B.S."/>
            <person name="Vaghefi N."/>
            <person name="Wilken P.M."/>
            <person name="An Z."/>
            <person name="de Beer Z.W."/>
            <person name="De Vos L."/>
            <person name="Chen L."/>
            <person name="Duong T.A."/>
            <person name="Gao Y."/>
            <person name="Hammerbacher A."/>
            <person name="Kikkert J.R."/>
            <person name="Li Y."/>
            <person name="Li H."/>
            <person name="Li K."/>
            <person name="Li Q."/>
            <person name="Liu X."/>
            <person name="Ma X."/>
            <person name="Naidoo K."/>
            <person name="Pethybridge S.J."/>
            <person name="Sun J."/>
            <person name="Steenkamp E.T."/>
            <person name="van der Nest M.A."/>
            <person name="van Wyk S."/>
            <person name="Wingfield M.J."/>
            <person name="Xiong C."/>
            <person name="Yue Q."/>
            <person name="Zhang X."/>
        </authorList>
    </citation>
    <scope>NUCLEOTIDE SEQUENCE [LARGE SCALE GENOMIC DNA]</scope>
    <source>
        <strain evidence="5 6">BP5796</strain>
    </source>
</reference>
<feature type="compositionally biased region" description="Polar residues" evidence="3">
    <location>
        <begin position="267"/>
        <end position="276"/>
    </location>
</feature>
<keyword evidence="6" id="KW-1185">Reference proteome</keyword>
<dbReference type="AlphaFoldDB" id="A0A3D8RVB1"/>
<dbReference type="InterPro" id="IPR034215">
    <property type="entry name" value="RBM42_RRM"/>
</dbReference>
<dbReference type="CDD" id="cd12383">
    <property type="entry name" value="RRM_RBM42"/>
    <property type="match status" value="1"/>
</dbReference>
<dbReference type="PROSITE" id="PS50102">
    <property type="entry name" value="RRM"/>
    <property type="match status" value="1"/>
</dbReference>
<dbReference type="Pfam" id="PF00076">
    <property type="entry name" value="RRM_1"/>
    <property type="match status" value="1"/>
</dbReference>
<feature type="region of interest" description="Disordered" evidence="3">
    <location>
        <begin position="79"/>
        <end position="125"/>
    </location>
</feature>
<dbReference type="GO" id="GO:0003729">
    <property type="term" value="F:mRNA binding"/>
    <property type="evidence" value="ECO:0007669"/>
    <property type="project" value="InterPro"/>
</dbReference>
<feature type="region of interest" description="Disordered" evidence="3">
    <location>
        <begin position="236"/>
        <end position="283"/>
    </location>
</feature>
<evidence type="ECO:0000313" key="6">
    <source>
        <dbReference type="Proteomes" id="UP000256328"/>
    </source>
</evidence>
<feature type="compositionally biased region" description="Low complexity" evidence="3">
    <location>
        <begin position="164"/>
        <end position="190"/>
    </location>
</feature>
<keyword evidence="1 2" id="KW-0694">RNA-binding</keyword>
<dbReference type="Gene3D" id="3.30.70.330">
    <property type="match status" value="1"/>
</dbReference>
<dbReference type="Proteomes" id="UP000256328">
    <property type="component" value="Unassembled WGS sequence"/>
</dbReference>